<gene>
    <name evidence="2" type="ORF">A3D25_00270</name>
</gene>
<feature type="transmembrane region" description="Helical" evidence="1">
    <location>
        <begin position="70"/>
        <end position="92"/>
    </location>
</feature>
<feature type="transmembrane region" description="Helical" evidence="1">
    <location>
        <begin position="144"/>
        <end position="161"/>
    </location>
</feature>
<feature type="transmembrane region" description="Helical" evidence="1">
    <location>
        <begin position="211"/>
        <end position="230"/>
    </location>
</feature>
<organism evidence="2 3">
    <name type="scientific">Candidatus Daviesbacteria bacterium RIFCSPHIGHO2_02_FULL_43_12</name>
    <dbReference type="NCBI Taxonomy" id="1797776"/>
    <lineage>
        <taxon>Bacteria</taxon>
        <taxon>Candidatus Daviesiibacteriota</taxon>
    </lineage>
</organism>
<protein>
    <recommendedName>
        <fullName evidence="4">Histidine kinase N-terminal 7TM region domain-containing protein</fullName>
    </recommendedName>
</protein>
<comment type="caution">
    <text evidence="2">The sequence shown here is derived from an EMBL/GenBank/DDBJ whole genome shotgun (WGS) entry which is preliminary data.</text>
</comment>
<feature type="transmembrane region" description="Helical" evidence="1">
    <location>
        <begin position="39"/>
        <end position="58"/>
    </location>
</feature>
<dbReference type="EMBL" id="MFDD01000009">
    <property type="protein sequence ID" value="OGE40484.1"/>
    <property type="molecule type" value="Genomic_DNA"/>
</dbReference>
<feature type="transmembrane region" description="Helical" evidence="1">
    <location>
        <begin position="242"/>
        <end position="261"/>
    </location>
</feature>
<sequence length="267" mass="29858">MFEIFKHDRLAKLALVFFILISGWWAYLFISGTQDSNQLYAFAATYGLMCVIGGIAGFRAAKEWGGLSSVIGKAIIALSVGLFAQEFGQIVFSYFNIVTHVEIPYPSLADVGFFGSVVLYIIGIFFFSKAAGSKFSLKSVRNQLVALTIPVFMLIMSYLVFLKGYEFDWSNPLPILLDFGYPFGEAIYISIAILTYGLSRKLLGGVMRNRIMFIIVAFIAQYVAEANFLTQNLNGTWVNGGYGDYLYFISYFIMTIGLLRLNNVLKD</sequence>
<evidence type="ECO:0000313" key="3">
    <source>
        <dbReference type="Proteomes" id="UP000177328"/>
    </source>
</evidence>
<dbReference type="Proteomes" id="UP000177328">
    <property type="component" value="Unassembled WGS sequence"/>
</dbReference>
<feature type="transmembrane region" description="Helical" evidence="1">
    <location>
        <begin position="112"/>
        <end position="132"/>
    </location>
</feature>
<dbReference type="AlphaFoldDB" id="A0A1F5KI20"/>
<keyword evidence="1" id="KW-0472">Membrane</keyword>
<name>A0A1F5KI20_9BACT</name>
<reference evidence="2 3" key="1">
    <citation type="journal article" date="2016" name="Nat. Commun.">
        <title>Thousands of microbial genomes shed light on interconnected biogeochemical processes in an aquifer system.</title>
        <authorList>
            <person name="Anantharaman K."/>
            <person name="Brown C.T."/>
            <person name="Hug L.A."/>
            <person name="Sharon I."/>
            <person name="Castelle C.J."/>
            <person name="Probst A.J."/>
            <person name="Thomas B.C."/>
            <person name="Singh A."/>
            <person name="Wilkins M.J."/>
            <person name="Karaoz U."/>
            <person name="Brodie E.L."/>
            <person name="Williams K.H."/>
            <person name="Hubbard S.S."/>
            <person name="Banfield J.F."/>
        </authorList>
    </citation>
    <scope>NUCLEOTIDE SEQUENCE [LARGE SCALE GENOMIC DNA]</scope>
</reference>
<keyword evidence="1" id="KW-1133">Transmembrane helix</keyword>
<evidence type="ECO:0008006" key="4">
    <source>
        <dbReference type="Google" id="ProtNLM"/>
    </source>
</evidence>
<proteinExistence type="predicted"/>
<evidence type="ECO:0000256" key="1">
    <source>
        <dbReference type="SAM" id="Phobius"/>
    </source>
</evidence>
<accession>A0A1F5KI20</accession>
<feature type="transmembrane region" description="Helical" evidence="1">
    <location>
        <begin position="181"/>
        <end position="199"/>
    </location>
</feature>
<feature type="transmembrane region" description="Helical" evidence="1">
    <location>
        <begin position="12"/>
        <end position="33"/>
    </location>
</feature>
<keyword evidence="1" id="KW-0812">Transmembrane</keyword>
<evidence type="ECO:0000313" key="2">
    <source>
        <dbReference type="EMBL" id="OGE40484.1"/>
    </source>
</evidence>